<dbReference type="Pfam" id="PF00172">
    <property type="entry name" value="Zn_clus"/>
    <property type="match status" value="1"/>
</dbReference>
<organism evidence="8 9">
    <name type="scientific">Aspergillus aculeatus (strain ATCC 16872 / CBS 172.66 / WB 5094)</name>
    <dbReference type="NCBI Taxonomy" id="690307"/>
    <lineage>
        <taxon>Eukaryota</taxon>
        <taxon>Fungi</taxon>
        <taxon>Dikarya</taxon>
        <taxon>Ascomycota</taxon>
        <taxon>Pezizomycotina</taxon>
        <taxon>Eurotiomycetes</taxon>
        <taxon>Eurotiomycetidae</taxon>
        <taxon>Eurotiales</taxon>
        <taxon>Aspergillaceae</taxon>
        <taxon>Aspergillus</taxon>
        <taxon>Aspergillus subgen. Circumdati</taxon>
    </lineage>
</organism>
<protein>
    <recommendedName>
        <fullName evidence="7">Zn(2)-C6 fungal-type domain-containing protein</fullName>
    </recommendedName>
</protein>
<keyword evidence="4" id="KW-0804">Transcription</keyword>
<dbReference type="SMART" id="SM00066">
    <property type="entry name" value="GAL4"/>
    <property type="match status" value="1"/>
</dbReference>
<accession>A0A1L9WL03</accession>
<evidence type="ECO:0000259" key="7">
    <source>
        <dbReference type="PROSITE" id="PS50048"/>
    </source>
</evidence>
<dbReference type="SMART" id="SM00906">
    <property type="entry name" value="Fungal_trans"/>
    <property type="match status" value="1"/>
</dbReference>
<dbReference type="Pfam" id="PF04082">
    <property type="entry name" value="Fungal_trans"/>
    <property type="match status" value="1"/>
</dbReference>
<dbReference type="CDD" id="cd00067">
    <property type="entry name" value="GAL4"/>
    <property type="match status" value="1"/>
</dbReference>
<sequence>MQTGRTGDLKTLAPAYNILSSRLSPPDLPRIKKRSNACEACKKRKTKCQGTQPCEKCIQAGSQCVFAEELDRRKKLALRQAEQELRTAYELLGQMVVASDNKDTAELDRLSSMIKGGFLRSEDLISVEQKDIPTPSQRKDKDMAASQSPTASSSAGSLHDLATLNEDINRDERSRATGYIGRGSEIAWLQKLTEEVSKLSYSSGSPQPQQETLPEDDMTSLSYHLDQFGFSNLTPGDPQVLPTRACSDQLISIYLAKVDPSFPLLNRTLFLSQCQQAFTKSEPPRRKWLTILNLIYAIGAKYMQLCEKNWTDAIDDRTFLSRAIALNADSSLLAEHADLQQVQIWVLCSIYHLASAQVNRSWHMAGRAVRCAIALGLNLRGVGLNVDATSRESRNRLWWSLFILEQLLSVMTGRTPCIDWRSFSIPAPIPFDEAQFHGPQAAKFLSDPALRERTFVFTVHTPKFQIDDRNRVLQAVEPNRSLYFFYMTDLAVISHAAVNALYSLHSSFGLPNCATDKIIHFQQMLRDWLSSLQPCFQFSDSNGRLKLTAPCPERIALALAFYSSQIILNRPCLTRPDMKEGTQTRYPRSPFADATALVCLQSAMDLTAILPDPPNMDWLCEMTPWWAVLHYIMQAIVILLIQLCVGPVDVQRGTMTEKGQGSVGTAEEPEVILERAKKCLRWLHAIASRSPSSHRAFISCERLLHRIATIHGFDLKGIPQTATLADRIDNGGLEHYYAQRGSAQQSESAYSDPLRETPWWGADFTYSEPDVDEQAFRPFSLDPTLLEFLENVME</sequence>
<evidence type="ECO:0000256" key="1">
    <source>
        <dbReference type="ARBA" id="ARBA00022723"/>
    </source>
</evidence>
<dbReference type="CDD" id="cd12148">
    <property type="entry name" value="fungal_TF_MHR"/>
    <property type="match status" value="1"/>
</dbReference>
<reference evidence="9" key="1">
    <citation type="journal article" date="2017" name="Genome Biol.">
        <title>Comparative genomics reveals high biological diversity and specific adaptations in the industrially and medically important fungal genus Aspergillus.</title>
        <authorList>
            <person name="de Vries R.P."/>
            <person name="Riley R."/>
            <person name="Wiebenga A."/>
            <person name="Aguilar-Osorio G."/>
            <person name="Amillis S."/>
            <person name="Uchima C.A."/>
            <person name="Anderluh G."/>
            <person name="Asadollahi M."/>
            <person name="Askin M."/>
            <person name="Barry K."/>
            <person name="Battaglia E."/>
            <person name="Bayram O."/>
            <person name="Benocci T."/>
            <person name="Braus-Stromeyer S.A."/>
            <person name="Caldana C."/>
            <person name="Canovas D."/>
            <person name="Cerqueira G.C."/>
            <person name="Chen F."/>
            <person name="Chen W."/>
            <person name="Choi C."/>
            <person name="Clum A."/>
            <person name="Dos Santos R.A."/>
            <person name="Damasio A.R."/>
            <person name="Diallinas G."/>
            <person name="Emri T."/>
            <person name="Fekete E."/>
            <person name="Flipphi M."/>
            <person name="Freyberg S."/>
            <person name="Gallo A."/>
            <person name="Gournas C."/>
            <person name="Habgood R."/>
            <person name="Hainaut M."/>
            <person name="Harispe M.L."/>
            <person name="Henrissat B."/>
            <person name="Hilden K.S."/>
            <person name="Hope R."/>
            <person name="Hossain A."/>
            <person name="Karabika E."/>
            <person name="Karaffa L."/>
            <person name="Karanyi Z."/>
            <person name="Krasevec N."/>
            <person name="Kuo A."/>
            <person name="Kusch H."/>
            <person name="LaButti K."/>
            <person name="Lagendijk E.L."/>
            <person name="Lapidus A."/>
            <person name="Levasseur A."/>
            <person name="Lindquist E."/>
            <person name="Lipzen A."/>
            <person name="Logrieco A.F."/>
            <person name="MacCabe A."/>
            <person name="Maekelae M.R."/>
            <person name="Malavazi I."/>
            <person name="Melin P."/>
            <person name="Meyer V."/>
            <person name="Mielnichuk N."/>
            <person name="Miskei M."/>
            <person name="Molnar A.P."/>
            <person name="Mule G."/>
            <person name="Ngan C.Y."/>
            <person name="Orejas M."/>
            <person name="Orosz E."/>
            <person name="Ouedraogo J.P."/>
            <person name="Overkamp K.M."/>
            <person name="Park H.-S."/>
            <person name="Perrone G."/>
            <person name="Piumi F."/>
            <person name="Punt P.J."/>
            <person name="Ram A.F."/>
            <person name="Ramon A."/>
            <person name="Rauscher S."/>
            <person name="Record E."/>
            <person name="Riano-Pachon D.M."/>
            <person name="Robert V."/>
            <person name="Roehrig J."/>
            <person name="Ruller R."/>
            <person name="Salamov A."/>
            <person name="Salih N.S."/>
            <person name="Samson R.A."/>
            <person name="Sandor E."/>
            <person name="Sanguinetti M."/>
            <person name="Schuetze T."/>
            <person name="Sepcic K."/>
            <person name="Shelest E."/>
            <person name="Sherlock G."/>
            <person name="Sophianopoulou V."/>
            <person name="Squina F.M."/>
            <person name="Sun H."/>
            <person name="Susca A."/>
            <person name="Todd R.B."/>
            <person name="Tsang A."/>
            <person name="Unkles S.E."/>
            <person name="van de Wiele N."/>
            <person name="van Rossen-Uffink D."/>
            <person name="Oliveira J.V."/>
            <person name="Vesth T.C."/>
            <person name="Visser J."/>
            <person name="Yu J.-H."/>
            <person name="Zhou M."/>
            <person name="Andersen M.R."/>
            <person name="Archer D.B."/>
            <person name="Baker S.E."/>
            <person name="Benoit I."/>
            <person name="Brakhage A.A."/>
            <person name="Braus G.H."/>
            <person name="Fischer R."/>
            <person name="Frisvad J.C."/>
            <person name="Goldman G.H."/>
            <person name="Houbraken J."/>
            <person name="Oakley B."/>
            <person name="Pocsi I."/>
            <person name="Scazzocchio C."/>
            <person name="Seiboth B."/>
            <person name="vanKuyk P.A."/>
            <person name="Wortman J."/>
            <person name="Dyer P.S."/>
            <person name="Grigoriev I.V."/>
        </authorList>
    </citation>
    <scope>NUCLEOTIDE SEQUENCE [LARGE SCALE GENOMIC DNA]</scope>
    <source>
        <strain evidence="9">ATCC 16872 / CBS 172.66 / WB 5094</strain>
    </source>
</reference>
<dbReference type="GO" id="GO:0003677">
    <property type="term" value="F:DNA binding"/>
    <property type="evidence" value="ECO:0007669"/>
    <property type="project" value="UniProtKB-KW"/>
</dbReference>
<dbReference type="PROSITE" id="PS00463">
    <property type="entry name" value="ZN2_CY6_FUNGAL_1"/>
    <property type="match status" value="1"/>
</dbReference>
<keyword evidence="3" id="KW-0238">DNA-binding</keyword>
<evidence type="ECO:0000256" key="5">
    <source>
        <dbReference type="ARBA" id="ARBA00023242"/>
    </source>
</evidence>
<name>A0A1L9WL03_ASPA1</name>
<feature type="compositionally biased region" description="Basic and acidic residues" evidence="6">
    <location>
        <begin position="126"/>
        <end position="143"/>
    </location>
</feature>
<dbReference type="PANTHER" id="PTHR47654:SF3">
    <property type="entry name" value="ZN(II)2CYS6 TRANSCRIPTION FACTOR (EUROFUNG)"/>
    <property type="match status" value="1"/>
</dbReference>
<dbReference type="OMA" id="CLTRPDM"/>
<dbReference type="Gene3D" id="4.10.240.10">
    <property type="entry name" value="Zn(2)-C6 fungal-type DNA-binding domain"/>
    <property type="match status" value="1"/>
</dbReference>
<dbReference type="InterPro" id="IPR053230">
    <property type="entry name" value="Trans_reg_galc"/>
</dbReference>
<dbReference type="GO" id="GO:0006351">
    <property type="term" value="P:DNA-templated transcription"/>
    <property type="evidence" value="ECO:0007669"/>
    <property type="project" value="InterPro"/>
</dbReference>
<evidence type="ECO:0000313" key="8">
    <source>
        <dbReference type="EMBL" id="OJJ96844.1"/>
    </source>
</evidence>
<feature type="compositionally biased region" description="Low complexity" evidence="6">
    <location>
        <begin position="144"/>
        <end position="157"/>
    </location>
</feature>
<dbReference type="AlphaFoldDB" id="A0A1L9WL03"/>
<dbReference type="InterPro" id="IPR007219">
    <property type="entry name" value="XnlR_reg_dom"/>
</dbReference>
<keyword evidence="2" id="KW-0805">Transcription regulation</keyword>
<evidence type="ECO:0000256" key="4">
    <source>
        <dbReference type="ARBA" id="ARBA00023163"/>
    </source>
</evidence>
<evidence type="ECO:0000256" key="6">
    <source>
        <dbReference type="SAM" id="MobiDB-lite"/>
    </source>
</evidence>
<keyword evidence="9" id="KW-1185">Reference proteome</keyword>
<evidence type="ECO:0000256" key="3">
    <source>
        <dbReference type="ARBA" id="ARBA00023125"/>
    </source>
</evidence>
<dbReference type="InterPro" id="IPR036864">
    <property type="entry name" value="Zn2-C6_fun-type_DNA-bd_sf"/>
</dbReference>
<dbReference type="GO" id="GO:0008270">
    <property type="term" value="F:zinc ion binding"/>
    <property type="evidence" value="ECO:0007669"/>
    <property type="project" value="InterPro"/>
</dbReference>
<dbReference type="InterPro" id="IPR001138">
    <property type="entry name" value="Zn2Cys6_DnaBD"/>
</dbReference>
<dbReference type="EMBL" id="KV878984">
    <property type="protein sequence ID" value="OJJ96844.1"/>
    <property type="molecule type" value="Genomic_DNA"/>
</dbReference>
<dbReference type="SUPFAM" id="SSF57701">
    <property type="entry name" value="Zn2/Cys6 DNA-binding domain"/>
    <property type="match status" value="1"/>
</dbReference>
<dbReference type="Proteomes" id="UP000184546">
    <property type="component" value="Unassembled WGS sequence"/>
</dbReference>
<proteinExistence type="predicted"/>
<dbReference type="OrthoDB" id="5296287at2759"/>
<keyword evidence="1" id="KW-0479">Metal-binding</keyword>
<dbReference type="VEuPathDB" id="FungiDB:ASPACDRAFT_33653"/>
<dbReference type="GeneID" id="30973789"/>
<gene>
    <name evidence="8" type="ORF">ASPACDRAFT_33653</name>
</gene>
<evidence type="ECO:0000313" key="9">
    <source>
        <dbReference type="Proteomes" id="UP000184546"/>
    </source>
</evidence>
<dbReference type="PANTHER" id="PTHR47654">
    <property type="entry name" value="ZN(II)2CYS6 TRANSCRIPTION FACTOR (EUROFUNG)-RELATED"/>
    <property type="match status" value="1"/>
</dbReference>
<dbReference type="PROSITE" id="PS50048">
    <property type="entry name" value="ZN2_CY6_FUNGAL_2"/>
    <property type="match status" value="1"/>
</dbReference>
<keyword evidence="5" id="KW-0539">Nucleus</keyword>
<feature type="domain" description="Zn(2)-C6 fungal-type" evidence="7">
    <location>
        <begin position="37"/>
        <end position="66"/>
    </location>
</feature>
<evidence type="ECO:0000256" key="2">
    <source>
        <dbReference type="ARBA" id="ARBA00023015"/>
    </source>
</evidence>
<dbReference type="GO" id="GO:0009893">
    <property type="term" value="P:positive regulation of metabolic process"/>
    <property type="evidence" value="ECO:0007669"/>
    <property type="project" value="UniProtKB-ARBA"/>
</dbReference>
<dbReference type="GO" id="GO:0000981">
    <property type="term" value="F:DNA-binding transcription factor activity, RNA polymerase II-specific"/>
    <property type="evidence" value="ECO:0007669"/>
    <property type="project" value="InterPro"/>
</dbReference>
<dbReference type="RefSeq" id="XP_020053184.1">
    <property type="nucleotide sequence ID" value="XM_020199975.1"/>
</dbReference>
<feature type="region of interest" description="Disordered" evidence="6">
    <location>
        <begin position="126"/>
        <end position="169"/>
    </location>
</feature>